<feature type="transmembrane region" description="Helical" evidence="1">
    <location>
        <begin position="148"/>
        <end position="171"/>
    </location>
</feature>
<accession>A0A0A0BRT4</accession>
<feature type="transmembrane region" description="Helical" evidence="1">
    <location>
        <begin position="82"/>
        <end position="103"/>
    </location>
</feature>
<sequence>MTSASTRPTRDRLRRTWYLLRLDLAMQGYPAAQRKEVHASLRAELEAAADEVGTPAALAQLGSPRRLAEEYYAQLDHPCPRILDGAVVALLVGLLILFSWFSYALGSIDTLTTLGGGRVELSFLAMPVVTESVVADGAPTRLGLGWSFSLPAALLLLTVLLVTFAIGARLWRGVPTRAHPQAQEPA</sequence>
<keyword evidence="1" id="KW-0472">Membrane</keyword>
<comment type="caution">
    <text evidence="2">The sequence shown here is derived from an EMBL/GenBank/DDBJ whole genome shotgun (WGS) entry which is preliminary data.</text>
</comment>
<keyword evidence="1" id="KW-1133">Transmembrane helix</keyword>
<evidence type="ECO:0000256" key="1">
    <source>
        <dbReference type="SAM" id="Phobius"/>
    </source>
</evidence>
<dbReference type="RefSeq" id="WP_035061675.1">
    <property type="nucleotide sequence ID" value="NZ_AXCZ01000136.1"/>
</dbReference>
<dbReference type="OrthoDB" id="4828592at2"/>
<evidence type="ECO:0000313" key="3">
    <source>
        <dbReference type="Proteomes" id="UP000054314"/>
    </source>
</evidence>
<protein>
    <submittedName>
        <fullName evidence="2">Uncharacterized protein</fullName>
    </submittedName>
</protein>
<evidence type="ECO:0000313" key="2">
    <source>
        <dbReference type="EMBL" id="KGM10666.1"/>
    </source>
</evidence>
<proteinExistence type="predicted"/>
<name>A0A0A0BRT4_9CELL</name>
<dbReference type="Pfam" id="PF22564">
    <property type="entry name" value="HAAS"/>
    <property type="match status" value="1"/>
</dbReference>
<keyword evidence="3" id="KW-1185">Reference proteome</keyword>
<dbReference type="Proteomes" id="UP000054314">
    <property type="component" value="Unassembled WGS sequence"/>
</dbReference>
<keyword evidence="1" id="KW-0812">Transmembrane</keyword>
<dbReference type="EMBL" id="AXCZ01000136">
    <property type="protein sequence ID" value="KGM10666.1"/>
    <property type="molecule type" value="Genomic_DNA"/>
</dbReference>
<dbReference type="AlphaFoldDB" id="A0A0A0BRT4"/>
<organism evidence="2 3">
    <name type="scientific">Cellulomonas bogoriensis 69B4 = DSM 16987</name>
    <dbReference type="NCBI Taxonomy" id="1386082"/>
    <lineage>
        <taxon>Bacteria</taxon>
        <taxon>Bacillati</taxon>
        <taxon>Actinomycetota</taxon>
        <taxon>Actinomycetes</taxon>
        <taxon>Micrococcales</taxon>
        <taxon>Cellulomonadaceae</taxon>
        <taxon>Cellulomonas</taxon>
    </lineage>
</organism>
<reference evidence="2 3" key="1">
    <citation type="submission" date="2013-08" db="EMBL/GenBank/DDBJ databases">
        <title>Genome sequencing of Cellulomonas bogoriensis 69B4.</title>
        <authorList>
            <person name="Chen F."/>
            <person name="Li Y."/>
            <person name="Wang G."/>
        </authorList>
    </citation>
    <scope>NUCLEOTIDE SEQUENCE [LARGE SCALE GENOMIC DNA]</scope>
    <source>
        <strain evidence="2 3">69B4</strain>
    </source>
</reference>
<gene>
    <name evidence="2" type="ORF">N869_04365</name>
</gene>